<dbReference type="Gene3D" id="2.40.70.10">
    <property type="entry name" value="Acid Proteases"/>
    <property type="match status" value="1"/>
</dbReference>
<comment type="caution">
    <text evidence="7">The sequence shown here is derived from an EMBL/GenBank/DDBJ whole genome shotgun (WGS) entry which is preliminary data.</text>
</comment>
<reference evidence="7 9" key="1">
    <citation type="journal article" date="2002" name="Nature">
        <title>Genome sequence and comparative analysis of the model rodent malaria parasite Plasmodium yoelii yoelii.</title>
        <authorList>
            <person name="Carlton J.M."/>
            <person name="Angiuoli S.V."/>
            <person name="Suh B.B."/>
            <person name="Kooij T.W."/>
            <person name="Pertea M."/>
            <person name="Silva J.C."/>
            <person name="Ermolaeva M.D."/>
            <person name="Allen J.E."/>
            <person name="Selengut J.D."/>
            <person name="Koo H.L."/>
            <person name="Peterson J.D."/>
            <person name="Pop M."/>
            <person name="Kosack D.S."/>
            <person name="Shumway M.F."/>
            <person name="Bidwell S.L."/>
            <person name="Shallom S.J."/>
            <person name="van Aken S.E."/>
            <person name="Riedmuller S.B."/>
            <person name="Feldblyum T.V."/>
            <person name="Cho J.K."/>
            <person name="Quackenbush J."/>
            <person name="Sedegah M."/>
            <person name="Shoaibi A."/>
            <person name="Cummings L.M."/>
            <person name="Florens L."/>
            <person name="Yates J.R."/>
            <person name="Raine J.D."/>
            <person name="Sinden R.E."/>
            <person name="Harris M.A."/>
            <person name="Cunningham D.A."/>
            <person name="Preiser P.R."/>
            <person name="Bergman L.W."/>
            <person name="Vaidya A.B."/>
            <person name="van Lin L.H."/>
            <person name="Janse C.J."/>
            <person name="Waters A.P."/>
            <person name="Smith H.O."/>
            <person name="White O.R."/>
            <person name="Salzberg S.L."/>
            <person name="Venter J.C."/>
            <person name="Fraser C.M."/>
            <person name="Hoffman S.L."/>
            <person name="Gardner M.J."/>
            <person name="Carucci D.J."/>
        </authorList>
    </citation>
    <scope>NUCLEOTIDE SEQUENCE [LARGE SCALE GENOMIC DNA]</scope>
    <source>
        <strain evidence="7 9">17XNL</strain>
    </source>
</reference>
<dbReference type="EMBL" id="AABL01000130">
    <property type="protein sequence ID" value="EAA16176.1"/>
    <property type="molecule type" value="Genomic_DNA"/>
</dbReference>
<dbReference type="InterPro" id="IPR033121">
    <property type="entry name" value="PEPTIDASE_A1"/>
</dbReference>
<dbReference type="Proteomes" id="UP000008553">
    <property type="component" value="Unassembled WGS sequence"/>
</dbReference>
<dbReference type="PROSITE" id="PS00141">
    <property type="entry name" value="ASP_PROTEASE"/>
    <property type="match status" value="1"/>
</dbReference>
<comment type="similarity">
    <text evidence="1">Belongs to the peptidase A1 family.</text>
</comment>
<evidence type="ECO:0000256" key="3">
    <source>
        <dbReference type="ARBA" id="ARBA00022750"/>
    </source>
</evidence>
<feature type="domain" description="Peptidase A1" evidence="6">
    <location>
        <begin position="96"/>
        <end position="183"/>
    </location>
</feature>
<dbReference type="AlphaFoldDB" id="Q7PCV8"/>
<dbReference type="SUPFAM" id="SSF50630">
    <property type="entry name" value="Acid proteases"/>
    <property type="match status" value="1"/>
</dbReference>
<dbReference type="GO" id="GO:0006508">
    <property type="term" value="P:proteolysis"/>
    <property type="evidence" value="ECO:0007669"/>
    <property type="project" value="UniProtKB-KW"/>
</dbReference>
<evidence type="ECO:0000313" key="9">
    <source>
        <dbReference type="Proteomes" id="UP000008553"/>
    </source>
</evidence>
<keyword evidence="5" id="KW-0732">Signal</keyword>
<evidence type="ECO:0000259" key="6">
    <source>
        <dbReference type="PROSITE" id="PS51767"/>
    </source>
</evidence>
<dbReference type="InterPro" id="IPR001969">
    <property type="entry name" value="Aspartic_peptidase_AS"/>
</dbReference>
<feature type="signal peptide" evidence="5">
    <location>
        <begin position="1"/>
        <end position="24"/>
    </location>
</feature>
<dbReference type="InterPro" id="IPR001461">
    <property type="entry name" value="Aspartic_peptidase_A1"/>
</dbReference>
<dbReference type="InParanoid" id="Q7PCV8"/>
<keyword evidence="4" id="KW-0378">Hydrolase</keyword>
<dbReference type="MEROPS" id="A01.057"/>
<gene>
    <name evidence="7" type="ORF">PY00470</name>
    <name evidence="8" type="ORF">PY03145</name>
</gene>
<dbReference type="PROSITE" id="PS51767">
    <property type="entry name" value="PEPTIDASE_A1"/>
    <property type="match status" value="1"/>
</dbReference>
<dbReference type="EMBL" id="AABL01000888">
    <property type="protein sequence ID" value="EAA22685.1"/>
    <property type="molecule type" value="Genomic_DNA"/>
</dbReference>
<sequence>MKSVYHHFAIIFFLKLFLCNCILAIPQKTLGKGLFSLGLNELKNNVDNNSLNILGELKNSKPFINKSFIQINEKKDNVLLLKLYKQNIASDKLSTYYGKIAIGDNSENIFNVLFDTGSTEFWVPFKTCKFTKNNIHNKYERTQSFKYKYDNKGLPSVLEINYLSGKLVGFDGIPTVYLLDNIL</sequence>
<name>Q7PCV8_PLAYO</name>
<dbReference type="PaxDb" id="73239-Q7PCV8"/>
<evidence type="ECO:0000256" key="5">
    <source>
        <dbReference type="SAM" id="SignalP"/>
    </source>
</evidence>
<keyword evidence="3" id="KW-0064">Aspartyl protease</keyword>
<keyword evidence="9" id="KW-1185">Reference proteome</keyword>
<proteinExistence type="inferred from homology"/>
<dbReference type="STRING" id="73239.Q7PCV8"/>
<dbReference type="PANTHER" id="PTHR47966:SF51">
    <property type="entry name" value="BETA-SITE APP-CLEAVING ENZYME, ISOFORM A-RELATED"/>
    <property type="match status" value="1"/>
</dbReference>
<dbReference type="PANTHER" id="PTHR47966">
    <property type="entry name" value="BETA-SITE APP-CLEAVING ENZYME, ISOFORM A-RELATED"/>
    <property type="match status" value="1"/>
</dbReference>
<feature type="chain" id="PRO_5010143575" description="Peptidase A1 domain-containing protein" evidence="5">
    <location>
        <begin position="25"/>
        <end position="183"/>
    </location>
</feature>
<organism evidence="7 9">
    <name type="scientific">Plasmodium yoelii yoelii</name>
    <dbReference type="NCBI Taxonomy" id="73239"/>
    <lineage>
        <taxon>Eukaryota</taxon>
        <taxon>Sar</taxon>
        <taxon>Alveolata</taxon>
        <taxon>Apicomplexa</taxon>
        <taxon>Aconoidasida</taxon>
        <taxon>Haemosporida</taxon>
        <taxon>Plasmodiidae</taxon>
        <taxon>Plasmodium</taxon>
        <taxon>Plasmodium (Vinckeia)</taxon>
    </lineage>
</organism>
<evidence type="ECO:0000313" key="8">
    <source>
        <dbReference type="EMBL" id="EAA22685.1"/>
    </source>
</evidence>
<evidence type="ECO:0000313" key="7">
    <source>
        <dbReference type="EMBL" id="EAA16176.1"/>
    </source>
</evidence>
<dbReference type="Pfam" id="PF00026">
    <property type="entry name" value="Asp"/>
    <property type="match status" value="1"/>
</dbReference>
<evidence type="ECO:0000256" key="4">
    <source>
        <dbReference type="ARBA" id="ARBA00022801"/>
    </source>
</evidence>
<evidence type="ECO:0000256" key="1">
    <source>
        <dbReference type="ARBA" id="ARBA00007447"/>
    </source>
</evidence>
<keyword evidence="2" id="KW-0645">Protease</keyword>
<dbReference type="InterPro" id="IPR021109">
    <property type="entry name" value="Peptidase_aspartic_dom_sf"/>
</dbReference>
<dbReference type="GO" id="GO:0004190">
    <property type="term" value="F:aspartic-type endopeptidase activity"/>
    <property type="evidence" value="ECO:0007669"/>
    <property type="project" value="UniProtKB-KW"/>
</dbReference>
<evidence type="ECO:0000256" key="2">
    <source>
        <dbReference type="ARBA" id="ARBA00022670"/>
    </source>
</evidence>
<accession>Q7PCV8</accession>
<protein>
    <recommendedName>
        <fullName evidence="6">Peptidase A1 domain-containing protein</fullName>
    </recommendedName>
</protein>